<accession>A0ABN7T6C0</accession>
<dbReference type="EMBL" id="OU015567">
    <property type="protein sequence ID" value="CAG5110887.1"/>
    <property type="molecule type" value="Genomic_DNA"/>
</dbReference>
<keyword evidence="2 3" id="KW-0808">Transferase</keyword>
<evidence type="ECO:0000259" key="4">
    <source>
        <dbReference type="Pfam" id="PF00685"/>
    </source>
</evidence>
<feature type="domain" description="Sulfotransferase" evidence="4">
    <location>
        <begin position="288"/>
        <end position="533"/>
    </location>
</feature>
<feature type="domain" description="Sulfotransferase" evidence="4">
    <location>
        <begin position="51"/>
        <end position="260"/>
    </location>
</feature>
<reference evidence="5 6" key="1">
    <citation type="submission" date="2021-04" db="EMBL/GenBank/DDBJ databases">
        <authorList>
            <person name="Bliznina A."/>
        </authorList>
    </citation>
    <scope>NUCLEOTIDE SEQUENCE [LARGE SCALE GENOMIC DNA]</scope>
</reference>
<evidence type="ECO:0000256" key="1">
    <source>
        <dbReference type="ARBA" id="ARBA00005771"/>
    </source>
</evidence>
<protein>
    <recommendedName>
        <fullName evidence="3">Sulfotransferase</fullName>
        <ecNumber evidence="3">2.8.2.-</ecNumber>
    </recommendedName>
</protein>
<sequence length="535" mass="61566">MAKASEKLKSFYKDFLDRGLVYEHRGELHLTTDTSAEALDEFSAFNPAENTVIVVGFPKCGNHLMLSMVDQLGIPRCEALIENNRDKLTSKPLDFNSKKEFDLMEKIIKEHKGLVQTPHCHASVEIFPKNFKGKIVYITRDTEAVAVSAFHFFNKLPWLNEYMASYGLKDDINVFARHVFNGEMLYGNHQEYDQEWKDFFAANPHIQVEWFKFEDVISNKAENIKRLAKFLNVENPDIEKIIENTTVKKTLENRKKAYRAAGELKLKQDGSPESFDAFSAFNPGENAVTVLGFPKSGNHMMLSILDQLGVPRCEALVDDENKDELLMNLFKPLDFNTKKEYDLIEKIIHEHKGPVVTNHCHASVEFFPKNYKGKIIFINRDIEAVAVSLFHFINELPGRAWLKEYMSLYGKDDINEFARHLFNGEMLYGDPRIYNQEWKDHFSANPNIEVECFKYEDVISNKAEAVGRLANFLNIEDPDIEKIIQNTSVESSSLNRAKVFEAAGKPFHEALCYREGKKETWKDVLTAETLAYLNK</sequence>
<dbReference type="Gene3D" id="3.40.50.300">
    <property type="entry name" value="P-loop containing nucleotide triphosphate hydrolases"/>
    <property type="match status" value="2"/>
</dbReference>
<name>A0ABN7T6C0_OIKDI</name>
<organism evidence="5 6">
    <name type="scientific">Oikopleura dioica</name>
    <name type="common">Tunicate</name>
    <dbReference type="NCBI Taxonomy" id="34765"/>
    <lineage>
        <taxon>Eukaryota</taxon>
        <taxon>Metazoa</taxon>
        <taxon>Chordata</taxon>
        <taxon>Tunicata</taxon>
        <taxon>Appendicularia</taxon>
        <taxon>Copelata</taxon>
        <taxon>Oikopleuridae</taxon>
        <taxon>Oikopleura</taxon>
    </lineage>
</organism>
<dbReference type="Pfam" id="PF00685">
    <property type="entry name" value="Sulfotransfer_1"/>
    <property type="match status" value="2"/>
</dbReference>
<evidence type="ECO:0000313" key="6">
    <source>
        <dbReference type="Proteomes" id="UP001158576"/>
    </source>
</evidence>
<gene>
    <name evidence="5" type="ORF">OKIOD_LOCUS14003</name>
</gene>
<evidence type="ECO:0000313" key="5">
    <source>
        <dbReference type="EMBL" id="CAG5110887.1"/>
    </source>
</evidence>
<evidence type="ECO:0000256" key="2">
    <source>
        <dbReference type="ARBA" id="ARBA00022679"/>
    </source>
</evidence>
<dbReference type="InterPro" id="IPR000863">
    <property type="entry name" value="Sulfotransferase_dom"/>
</dbReference>
<dbReference type="Proteomes" id="UP001158576">
    <property type="component" value="Chromosome 2"/>
</dbReference>
<comment type="similarity">
    <text evidence="1 3">Belongs to the sulfotransferase 1 family.</text>
</comment>
<evidence type="ECO:0000256" key="3">
    <source>
        <dbReference type="RuleBase" id="RU361155"/>
    </source>
</evidence>
<dbReference type="PANTHER" id="PTHR11783">
    <property type="entry name" value="SULFOTRANSFERASE SULT"/>
    <property type="match status" value="1"/>
</dbReference>
<dbReference type="InterPro" id="IPR027417">
    <property type="entry name" value="P-loop_NTPase"/>
</dbReference>
<dbReference type="EC" id="2.8.2.-" evidence="3"/>
<keyword evidence="6" id="KW-1185">Reference proteome</keyword>
<proteinExistence type="inferred from homology"/>
<dbReference type="SUPFAM" id="SSF52540">
    <property type="entry name" value="P-loop containing nucleoside triphosphate hydrolases"/>
    <property type="match status" value="2"/>
</dbReference>